<dbReference type="EMBL" id="JARBDR010000919">
    <property type="protein sequence ID" value="KAJ8299943.1"/>
    <property type="molecule type" value="Genomic_DNA"/>
</dbReference>
<accession>A0ABQ9E3C8</accession>
<dbReference type="SUPFAM" id="SSF53098">
    <property type="entry name" value="Ribonuclease H-like"/>
    <property type="match status" value="1"/>
</dbReference>
<comment type="caution">
    <text evidence="1">The sequence shown here is derived from an EMBL/GenBank/DDBJ whole genome shotgun (WGS) entry which is preliminary data.</text>
</comment>
<dbReference type="InterPro" id="IPR012337">
    <property type="entry name" value="RNaseH-like_sf"/>
</dbReference>
<reference evidence="1 2" key="1">
    <citation type="submission" date="2022-12" db="EMBL/GenBank/DDBJ databases">
        <title>Chromosome-level genome of Tegillarca granosa.</title>
        <authorList>
            <person name="Kim J."/>
        </authorList>
    </citation>
    <scope>NUCLEOTIDE SEQUENCE [LARGE SCALE GENOMIC DNA]</scope>
    <source>
        <strain evidence="1">Teg-2019</strain>
        <tissue evidence="1">Adductor muscle</tissue>
    </source>
</reference>
<name>A0ABQ9E3C8_TEGGR</name>
<dbReference type="Proteomes" id="UP001217089">
    <property type="component" value="Unassembled WGS sequence"/>
</dbReference>
<keyword evidence="2" id="KW-1185">Reference proteome</keyword>
<sequence length="306" mass="34309">MGKRKLKIDSSINNRNKIPNLTFFGIITSKTIESEVETFNDDKENTHVAKKGKFLESWKFNRSWLTYDSEKHRDHSHKRAIEIIECSNSMIESRKRAMLKSKSAVIGALGIVVLTKLKDLKIDQHTFSHNQLVQEFQLSIAQVLQDELLSRVREFGIYSIMIDESSDISVQPIWLYLDEELGRVEPKTSFLSIRQLSLANADCIVAELLKALGRKGLQVKDMVGISTDGASVMVGCKTGVVTQLKSLNSSILSTHCIAHRLALSCGGAADRVPYLVQFQEDLNSIYKYFHNSPKKPGKVGGYSDSS</sequence>
<protein>
    <recommendedName>
        <fullName evidence="3">DUF4371 domain-containing protein</fullName>
    </recommendedName>
</protein>
<evidence type="ECO:0000313" key="2">
    <source>
        <dbReference type="Proteomes" id="UP001217089"/>
    </source>
</evidence>
<dbReference type="PANTHER" id="PTHR46880:SF5">
    <property type="entry name" value="DUF4371 DOMAIN-CONTAINING PROTEIN"/>
    <property type="match status" value="1"/>
</dbReference>
<dbReference type="PANTHER" id="PTHR46880">
    <property type="entry name" value="RAS-ASSOCIATING DOMAIN-CONTAINING PROTEIN"/>
    <property type="match status" value="1"/>
</dbReference>
<gene>
    <name evidence="1" type="ORF">KUTeg_021462</name>
</gene>
<evidence type="ECO:0008006" key="3">
    <source>
        <dbReference type="Google" id="ProtNLM"/>
    </source>
</evidence>
<organism evidence="1 2">
    <name type="scientific">Tegillarca granosa</name>
    <name type="common">Malaysian cockle</name>
    <name type="synonym">Anadara granosa</name>
    <dbReference type="NCBI Taxonomy" id="220873"/>
    <lineage>
        <taxon>Eukaryota</taxon>
        <taxon>Metazoa</taxon>
        <taxon>Spiralia</taxon>
        <taxon>Lophotrochozoa</taxon>
        <taxon>Mollusca</taxon>
        <taxon>Bivalvia</taxon>
        <taxon>Autobranchia</taxon>
        <taxon>Pteriomorphia</taxon>
        <taxon>Arcoida</taxon>
        <taxon>Arcoidea</taxon>
        <taxon>Arcidae</taxon>
        <taxon>Tegillarca</taxon>
    </lineage>
</organism>
<proteinExistence type="predicted"/>
<evidence type="ECO:0000313" key="1">
    <source>
        <dbReference type="EMBL" id="KAJ8299943.1"/>
    </source>
</evidence>